<sequence>MCSKFGEDTTALEVVEGISLKGYEVIVTGGNSGIGVETLRALAKAGARCVLCTRDLEKGHQVAKELIESTGNDQIEVELLELDSLESVDNFVQRYLAKKRPLNILVNNAGVMGCPKSFTKNGFEAQFGVNHLGHFALTIGLLPALKEGAKLMSNKSRVINVSSTAHAYSNIDFNDIHFTKGREYERFVSYGQSKTCNCLFSLALTKRFFNDGIASNSVMPGVIMTNLGRHLSKEFWIERGLIDENGKFLKKFKSIEAGASTSVWAAVSSELEGKSGLYLDFVLLAKKNQTLKKYGLKPWVMHHL</sequence>
<evidence type="ECO:0000313" key="2">
    <source>
        <dbReference type="Proteomes" id="UP001652625"/>
    </source>
</evidence>
<dbReference type="CDD" id="cd05327">
    <property type="entry name" value="retinol-DH_like_SDR_c_like"/>
    <property type="match status" value="1"/>
</dbReference>
<proteinExistence type="predicted"/>
<keyword evidence="1" id="KW-0560">Oxidoreductase</keyword>
<dbReference type="InterPro" id="IPR036291">
    <property type="entry name" value="NAD(P)-bd_dom_sf"/>
</dbReference>
<dbReference type="RefSeq" id="XP_065643452.1">
    <property type="nucleotide sequence ID" value="XM_065787380.1"/>
</dbReference>
<dbReference type="PANTHER" id="PTHR43157:SF54">
    <property type="entry name" value="RETINOL DEHYDROGENASE 12-LIKE ISOFORM X1-RELATED"/>
    <property type="match status" value="1"/>
</dbReference>
<keyword evidence="2" id="KW-1185">Reference proteome</keyword>
<protein>
    <submittedName>
        <fullName evidence="3 4">Uncharacterized protein LOC136075108</fullName>
    </submittedName>
</protein>
<dbReference type="SUPFAM" id="SSF51735">
    <property type="entry name" value="NAD(P)-binding Rossmann-fold domains"/>
    <property type="match status" value="1"/>
</dbReference>
<organism evidence="2 7">
    <name type="scientific">Hydra vulgaris</name>
    <name type="common">Hydra</name>
    <name type="synonym">Hydra attenuata</name>
    <dbReference type="NCBI Taxonomy" id="6087"/>
    <lineage>
        <taxon>Eukaryota</taxon>
        <taxon>Metazoa</taxon>
        <taxon>Cnidaria</taxon>
        <taxon>Hydrozoa</taxon>
        <taxon>Hydroidolina</taxon>
        <taxon>Anthoathecata</taxon>
        <taxon>Aplanulata</taxon>
        <taxon>Hydridae</taxon>
        <taxon>Hydra</taxon>
    </lineage>
</organism>
<dbReference type="Proteomes" id="UP001652625">
    <property type="component" value="Chromosome 01"/>
</dbReference>
<dbReference type="RefSeq" id="XP_065643451.1">
    <property type="nucleotide sequence ID" value="XM_065787379.1"/>
</dbReference>
<dbReference type="PRINTS" id="PR00081">
    <property type="entry name" value="GDHRDH"/>
</dbReference>
<dbReference type="RefSeq" id="XP_065643454.1">
    <property type="nucleotide sequence ID" value="XM_065787382.1"/>
</dbReference>
<accession>A0ABM4B3R2</accession>
<dbReference type="GeneID" id="136075108"/>
<evidence type="ECO:0000313" key="4">
    <source>
        <dbReference type="RefSeq" id="XP_065643452.1"/>
    </source>
</evidence>
<evidence type="ECO:0000313" key="5">
    <source>
        <dbReference type="RefSeq" id="XP_065643453.1"/>
    </source>
</evidence>
<dbReference type="InterPro" id="IPR002347">
    <property type="entry name" value="SDR_fam"/>
</dbReference>
<dbReference type="PANTHER" id="PTHR43157">
    <property type="entry name" value="PHOSPHATIDYLINOSITOL-GLYCAN BIOSYNTHESIS CLASS F PROTEIN-RELATED"/>
    <property type="match status" value="1"/>
</dbReference>
<evidence type="ECO:0000313" key="6">
    <source>
        <dbReference type="RefSeq" id="XP_065643454.1"/>
    </source>
</evidence>
<evidence type="ECO:0000256" key="1">
    <source>
        <dbReference type="ARBA" id="ARBA00023002"/>
    </source>
</evidence>
<dbReference type="RefSeq" id="XP_065643453.1">
    <property type="nucleotide sequence ID" value="XM_065787381.1"/>
</dbReference>
<dbReference type="RefSeq" id="XP_065643455.1">
    <property type="nucleotide sequence ID" value="XM_065787383.1"/>
</dbReference>
<dbReference type="Gene3D" id="3.40.50.720">
    <property type="entry name" value="NAD(P)-binding Rossmann-like Domain"/>
    <property type="match status" value="1"/>
</dbReference>
<reference evidence="2 3" key="1">
    <citation type="submission" date="2025-05" db="UniProtKB">
        <authorList>
            <consortium name="RefSeq"/>
        </authorList>
    </citation>
    <scope>NUCLEOTIDE SEQUENCE [LARGE SCALE GENOMIC DNA]</scope>
</reference>
<dbReference type="Pfam" id="PF00106">
    <property type="entry name" value="adh_short"/>
    <property type="match status" value="1"/>
</dbReference>
<name>A0ABM4B3R2_HYDVU</name>
<gene>
    <name evidence="3 4 5 6 7" type="primary">LOC136075108</name>
</gene>
<evidence type="ECO:0000313" key="3">
    <source>
        <dbReference type="RefSeq" id="XP_065643451.1"/>
    </source>
</evidence>
<evidence type="ECO:0000313" key="7">
    <source>
        <dbReference type="RefSeq" id="XP_065643455.1"/>
    </source>
</evidence>